<name>A0A9P6CT82_9AGAR</name>
<dbReference type="InterPro" id="IPR001155">
    <property type="entry name" value="OxRdtase_FMN_N"/>
</dbReference>
<dbReference type="EMBL" id="MU155220">
    <property type="protein sequence ID" value="KAF9479076.1"/>
    <property type="molecule type" value="Genomic_DNA"/>
</dbReference>
<evidence type="ECO:0000313" key="3">
    <source>
        <dbReference type="Proteomes" id="UP000807469"/>
    </source>
</evidence>
<comment type="caution">
    <text evidence="2">The sequence shown here is derived from an EMBL/GenBank/DDBJ whole genome shotgun (WGS) entry which is preliminary data.</text>
</comment>
<dbReference type="CDD" id="cd02933">
    <property type="entry name" value="OYE_like_FMN"/>
    <property type="match status" value="1"/>
</dbReference>
<dbReference type="Pfam" id="PF00724">
    <property type="entry name" value="Oxidored_FMN"/>
    <property type="match status" value="1"/>
</dbReference>
<dbReference type="PANTHER" id="PTHR22893">
    <property type="entry name" value="NADH OXIDOREDUCTASE-RELATED"/>
    <property type="match status" value="1"/>
</dbReference>
<reference evidence="2" key="1">
    <citation type="submission" date="2020-11" db="EMBL/GenBank/DDBJ databases">
        <authorList>
            <consortium name="DOE Joint Genome Institute"/>
            <person name="Ahrendt S."/>
            <person name="Riley R."/>
            <person name="Andreopoulos W."/>
            <person name="Labutti K."/>
            <person name="Pangilinan J."/>
            <person name="Ruiz-Duenas F.J."/>
            <person name="Barrasa J.M."/>
            <person name="Sanchez-Garcia M."/>
            <person name="Camarero S."/>
            <person name="Miyauchi S."/>
            <person name="Serrano A."/>
            <person name="Linde D."/>
            <person name="Babiker R."/>
            <person name="Drula E."/>
            <person name="Ayuso-Fernandez I."/>
            <person name="Pacheco R."/>
            <person name="Padilla G."/>
            <person name="Ferreira P."/>
            <person name="Barriuso J."/>
            <person name="Kellner H."/>
            <person name="Castanera R."/>
            <person name="Alfaro M."/>
            <person name="Ramirez L."/>
            <person name="Pisabarro A.G."/>
            <person name="Kuo A."/>
            <person name="Tritt A."/>
            <person name="Lipzen A."/>
            <person name="He G."/>
            <person name="Yan M."/>
            <person name="Ng V."/>
            <person name="Cullen D."/>
            <person name="Martin F."/>
            <person name="Rosso M.-N."/>
            <person name="Henrissat B."/>
            <person name="Hibbett D."/>
            <person name="Martinez A.T."/>
            <person name="Grigoriev I.V."/>
        </authorList>
    </citation>
    <scope>NUCLEOTIDE SEQUENCE</scope>
    <source>
        <strain evidence="2">CIRM-BRFM 674</strain>
    </source>
</reference>
<dbReference type="PANTHER" id="PTHR22893:SF91">
    <property type="entry name" value="NADPH DEHYDROGENASE 2-RELATED"/>
    <property type="match status" value="1"/>
</dbReference>
<keyword evidence="3" id="KW-1185">Reference proteome</keyword>
<dbReference type="Proteomes" id="UP000807469">
    <property type="component" value="Unassembled WGS sequence"/>
</dbReference>
<evidence type="ECO:0000259" key="1">
    <source>
        <dbReference type="Pfam" id="PF00724"/>
    </source>
</evidence>
<proteinExistence type="predicted"/>
<dbReference type="GO" id="GO:0010181">
    <property type="term" value="F:FMN binding"/>
    <property type="evidence" value="ECO:0007669"/>
    <property type="project" value="InterPro"/>
</dbReference>
<organism evidence="2 3">
    <name type="scientific">Pholiota conissans</name>
    <dbReference type="NCBI Taxonomy" id="109636"/>
    <lineage>
        <taxon>Eukaryota</taxon>
        <taxon>Fungi</taxon>
        <taxon>Dikarya</taxon>
        <taxon>Basidiomycota</taxon>
        <taxon>Agaricomycotina</taxon>
        <taxon>Agaricomycetes</taxon>
        <taxon>Agaricomycetidae</taxon>
        <taxon>Agaricales</taxon>
        <taxon>Agaricineae</taxon>
        <taxon>Strophariaceae</taxon>
        <taxon>Pholiota</taxon>
    </lineage>
</organism>
<gene>
    <name evidence="2" type="ORF">BDN70DRAFT_879145</name>
</gene>
<accession>A0A9P6CT82</accession>
<dbReference type="GO" id="GO:0003959">
    <property type="term" value="F:NADPH dehydrogenase activity"/>
    <property type="evidence" value="ECO:0007669"/>
    <property type="project" value="TreeGrafter"/>
</dbReference>
<dbReference type="SUPFAM" id="SSF51395">
    <property type="entry name" value="FMN-linked oxidoreductases"/>
    <property type="match status" value="1"/>
</dbReference>
<feature type="domain" description="NADH:flavin oxidoreductase/NADH oxidase N-terminal" evidence="1">
    <location>
        <begin position="15"/>
        <end position="350"/>
    </location>
</feature>
<sequence length="386" mass="42368">MSDSTSTSTPTSTSKLFAPIKIGAHTLQHRVVMAPLTRYKANPKDSVPMLPLVKEYYAQRASCSGTLLITESTLISRAGGGRDNTPGIWSAAQIGAWKEIVDGVHAQGSFIYVQIRAMGRGADPAELEAKGLPFVGPSAIPISGKKTPRPLTIPEIKEYVDWFGKAARNAVEEAGFDGVELHFANGYLVDQFIQDVSNQREDEYGGSVENRSRFALEVVDCVARAIGEEKVGVRLSPWSIFLDMGMKDPIPQFTYLIQALKDQYPDLAFLHLVEPRIAGSGDADKSHAQVPESNDIFRKIWAPKPLITAGGFTRQSAVKRADEEGDLIAFGRLFISNPDLPARLKYDIPLTRPDRKTFYVPGTQEGTEIGYTDYPFAEGLIDVHKP</sequence>
<dbReference type="InterPro" id="IPR045247">
    <property type="entry name" value="Oye-like"/>
</dbReference>
<dbReference type="Gene3D" id="3.20.20.70">
    <property type="entry name" value="Aldolase class I"/>
    <property type="match status" value="1"/>
</dbReference>
<dbReference type="InterPro" id="IPR013785">
    <property type="entry name" value="Aldolase_TIM"/>
</dbReference>
<protein>
    <submittedName>
        <fullName evidence="2">FMN-linked oxidoreductase</fullName>
    </submittedName>
</protein>
<dbReference type="OrthoDB" id="276546at2759"/>
<dbReference type="FunFam" id="3.20.20.70:FF:000138">
    <property type="entry name" value="NADPH dehydrogenase 1"/>
    <property type="match status" value="1"/>
</dbReference>
<evidence type="ECO:0000313" key="2">
    <source>
        <dbReference type="EMBL" id="KAF9479076.1"/>
    </source>
</evidence>
<dbReference type="AlphaFoldDB" id="A0A9P6CT82"/>